<dbReference type="EMBL" id="JX867262">
    <property type="protein sequence ID" value="AGR40404.1"/>
    <property type="molecule type" value="mRNA"/>
</dbReference>
<dbReference type="GO" id="GO:0005615">
    <property type="term" value="C:extracellular space"/>
    <property type="evidence" value="ECO:0007669"/>
    <property type="project" value="UniProtKB-ARBA"/>
</dbReference>
<evidence type="ECO:0000313" key="6">
    <source>
        <dbReference type="EMBL" id="AGR40404.1"/>
    </source>
</evidence>
<dbReference type="Gene3D" id="1.20.1370.10">
    <property type="entry name" value="Hemocyanin, N-terminal domain"/>
    <property type="match status" value="1"/>
</dbReference>
<keyword evidence="2" id="KW-0732">Signal</keyword>
<organism evidence="6">
    <name type="scientific">Lepidocampa weberi</name>
    <dbReference type="NCBI Taxonomy" id="165470"/>
    <lineage>
        <taxon>Eukaryota</taxon>
        <taxon>Metazoa</taxon>
        <taxon>Ecdysozoa</taxon>
        <taxon>Arthropoda</taxon>
        <taxon>Hexapoda</taxon>
        <taxon>Diplura</taxon>
        <taxon>Rhabdura</taxon>
        <taxon>Campodeoidea</taxon>
        <taxon>Campodeidae</taxon>
        <taxon>Lepidocampa</taxon>
    </lineage>
</organism>
<dbReference type="Pfam" id="PF00372">
    <property type="entry name" value="Hemocyanin_M"/>
    <property type="match status" value="1"/>
</dbReference>
<dbReference type="Pfam" id="PF03722">
    <property type="entry name" value="Hemocyanin_N"/>
    <property type="match status" value="1"/>
</dbReference>
<dbReference type="InterPro" id="IPR036697">
    <property type="entry name" value="Hemocyanin_N_sf"/>
</dbReference>
<dbReference type="PANTHER" id="PTHR11511:SF5">
    <property type="entry name" value="FAT-BODY PROTEIN 1-RELATED"/>
    <property type="match status" value="1"/>
</dbReference>
<feature type="domain" description="Hemocyanin C-terminal" evidence="5">
    <location>
        <begin position="424"/>
        <end position="675"/>
    </location>
</feature>
<feature type="chain" id="PRO_5001647963" evidence="2">
    <location>
        <begin position="17"/>
        <end position="698"/>
    </location>
</feature>
<feature type="domain" description="Hemocyanin middle" evidence="3">
    <location>
        <begin position="153"/>
        <end position="415"/>
    </location>
</feature>
<keyword evidence="1" id="KW-0758">Storage protein</keyword>
<proteinExistence type="evidence at transcript level"/>
<dbReference type="AlphaFoldDB" id="A0A067XNY3"/>
<evidence type="ECO:0000259" key="4">
    <source>
        <dbReference type="Pfam" id="PF03722"/>
    </source>
</evidence>
<evidence type="ECO:0000259" key="3">
    <source>
        <dbReference type="Pfam" id="PF00372"/>
    </source>
</evidence>
<accession>A0A067XNY3</accession>
<feature type="signal peptide" evidence="2">
    <location>
        <begin position="1"/>
        <end position="16"/>
    </location>
</feature>
<name>A0A067XNY3_9HEXA</name>
<sequence length="698" mass="82537">MIKFVLLAFLVGAAVARPETANKEFLERQKAVLQLLEKVQIPFYYKEFEEIAQTYQPLQHLDKYERTGAVKYIVKAHEKHELKPKYQIFSIYHPEDRHQAIKFFEALYYAKDFQTFYKTAVYTRYVANEQMFVYALTTAVLHREDTRGVRLPPQYEIFPEHFINSRAIYQAYKQKGLNKEPVTVEVKNKWYSQKNWETLLQYYTDDLGLTTHNHLFHKSFPTWYEYVNGKELHRQGEFYFYAQHQLVNRYNLERLSHNIPTVRAVEWETRKVEYGFNPQTIYRNGEEFPVRYDDMEIQDVHDKKYGKVLVRDVRDYERRIRSAIDKQFVLKGEYQVQSLNNTEGVNVLGQIIYGAHNNEEAHHYYGNLNVYSHALLGRIVDPEGKYNLAPSVIEQDVAVRDPLYYQLKKNYDELFQQHKYHLRPYTKEQIEMQGVTVEDVQVTELKTFLEPYEITLNNIFDTTYQGEQQEKEVVKAKVERLNHKPYQYTIQVQSQQEFDAVVRIYLAPKYNSFGQKYTPQEQSWKAVELDTFVTKVNTGRNTIVRRSSESTVTHKDYYGITELKQKVNEALQGQGEFEINKNYRHCGFPAHLLLPRGKVGGQEYQLIVYVSNYNEEKVTDAQPIYEKGASSICGVMKGKYPLAKPLGYPLDRAIPNVHVFETTKNFFVKDVLIHHQEQHQQFHEVDVEGDNKVHVVHF</sequence>
<feature type="domain" description="Hemocyanin N-terminal" evidence="4">
    <location>
        <begin position="25"/>
        <end position="148"/>
    </location>
</feature>
<dbReference type="InterPro" id="IPR005203">
    <property type="entry name" value="Hemocyanin_C"/>
</dbReference>
<dbReference type="Gene3D" id="2.60.40.1520">
    <property type="entry name" value="Hemocyanin, C-terminal domain"/>
    <property type="match status" value="1"/>
</dbReference>
<evidence type="ECO:0000259" key="5">
    <source>
        <dbReference type="Pfam" id="PF03723"/>
    </source>
</evidence>
<dbReference type="InterPro" id="IPR008922">
    <property type="entry name" value="Di-copper_centre_dom_sf"/>
</dbReference>
<dbReference type="Gene3D" id="1.10.1280.10">
    <property type="entry name" value="Di-copper center containing domain from catechol oxidase"/>
    <property type="match status" value="1"/>
</dbReference>
<dbReference type="InterPro" id="IPR005204">
    <property type="entry name" value="Hemocyanin_N"/>
</dbReference>
<dbReference type="PRINTS" id="PR00187">
    <property type="entry name" value="HAEMOCYANIN"/>
</dbReference>
<evidence type="ECO:0000256" key="1">
    <source>
        <dbReference type="ARBA" id="ARBA00022761"/>
    </source>
</evidence>
<reference evidence="6" key="1">
    <citation type="journal article" date="2014" name="Insect Biochem. Mol. Biol.">
        <title>Evolutionary implications of dipluran hexamerins.</title>
        <authorList>
            <person name="Xie W."/>
            <person name="Luan Y.X."/>
        </authorList>
    </citation>
    <scope>NUCLEOTIDE SEQUENCE</scope>
</reference>
<dbReference type="PANTHER" id="PTHR11511">
    <property type="entry name" value="LARVAL STORAGE PROTEIN/PHENOLOXIDASE"/>
    <property type="match status" value="1"/>
</dbReference>
<gene>
    <name evidence="6" type="primary">Hx1</name>
</gene>
<dbReference type="SUPFAM" id="SSF48050">
    <property type="entry name" value="Hemocyanin, N-terminal domain"/>
    <property type="match status" value="1"/>
</dbReference>
<dbReference type="GO" id="GO:0045735">
    <property type="term" value="F:nutrient reservoir activity"/>
    <property type="evidence" value="ECO:0007669"/>
    <property type="project" value="UniProtKB-KW"/>
</dbReference>
<dbReference type="InterPro" id="IPR013788">
    <property type="entry name" value="Hemocyanin/hexamerin"/>
</dbReference>
<dbReference type="SUPFAM" id="SSF81296">
    <property type="entry name" value="E set domains"/>
    <property type="match status" value="1"/>
</dbReference>
<dbReference type="Pfam" id="PF03723">
    <property type="entry name" value="Hemocyanin_C"/>
    <property type="match status" value="1"/>
</dbReference>
<evidence type="ECO:0000256" key="2">
    <source>
        <dbReference type="SAM" id="SignalP"/>
    </source>
</evidence>
<dbReference type="InterPro" id="IPR000896">
    <property type="entry name" value="Hemocyanin/hexamerin_mid_dom"/>
</dbReference>
<protein>
    <submittedName>
        <fullName evidence="6">Hexamerin 1</fullName>
    </submittedName>
</protein>
<dbReference type="InterPro" id="IPR014756">
    <property type="entry name" value="Ig_E-set"/>
</dbReference>
<dbReference type="InterPro" id="IPR037020">
    <property type="entry name" value="Hemocyanin_C_sf"/>
</dbReference>
<dbReference type="SUPFAM" id="SSF48056">
    <property type="entry name" value="Di-copper centre-containing domain"/>
    <property type="match status" value="1"/>
</dbReference>